<keyword evidence="3" id="KW-1185">Reference proteome</keyword>
<reference evidence="3" key="2">
    <citation type="submission" date="2011-02" db="EMBL/GenBank/DDBJ databases">
        <title>The complete genome of Fluviicola taffensis DSM 16823.</title>
        <authorList>
            <consortium name="US DOE Joint Genome Institute (JGI-PGF)"/>
            <person name="Lucas S."/>
            <person name="Copeland A."/>
            <person name="Lapidus A."/>
            <person name="Bruce D."/>
            <person name="Goodwin L."/>
            <person name="Pitluck S."/>
            <person name="Kyrpides N."/>
            <person name="Mavromatis K."/>
            <person name="Ivanova N."/>
            <person name="Mikhailova N."/>
            <person name="Pagani I."/>
            <person name="Chertkov O."/>
            <person name="Detter J.C."/>
            <person name="Han C."/>
            <person name="Tapia R."/>
            <person name="Land M."/>
            <person name="Hauser L."/>
            <person name="Markowitz V."/>
            <person name="Cheng J.-F."/>
            <person name="Hugenholtz P."/>
            <person name="Woyke T."/>
            <person name="Wu D."/>
            <person name="Tindall B."/>
            <person name="Pomrenke H.G."/>
            <person name="Brambilla E."/>
            <person name="Klenk H.-P."/>
            <person name="Eisen J.A."/>
        </authorList>
    </citation>
    <scope>NUCLEOTIDE SEQUENCE [LARGE SCALE GENOMIC DNA]</scope>
    <source>
        <strain evidence="3">DSM 16823 / RW262 / RW262</strain>
    </source>
</reference>
<evidence type="ECO:0000313" key="3">
    <source>
        <dbReference type="Proteomes" id="UP000007463"/>
    </source>
</evidence>
<organism evidence="2 3">
    <name type="scientific">Fluviicola taffensis (strain DSM 16823 / NCIMB 13979 / RW262)</name>
    <dbReference type="NCBI Taxonomy" id="755732"/>
    <lineage>
        <taxon>Bacteria</taxon>
        <taxon>Pseudomonadati</taxon>
        <taxon>Bacteroidota</taxon>
        <taxon>Flavobacteriia</taxon>
        <taxon>Flavobacteriales</taxon>
        <taxon>Crocinitomicaceae</taxon>
        <taxon>Fluviicola</taxon>
    </lineage>
</organism>
<dbReference type="EMBL" id="CP002542">
    <property type="protein sequence ID" value="AEA42613.1"/>
    <property type="molecule type" value="Genomic_DNA"/>
</dbReference>
<proteinExistence type="predicted"/>
<name>F2IGK7_FLUTR</name>
<dbReference type="KEGG" id="fte:Fluta_0609"/>
<evidence type="ECO:0000256" key="1">
    <source>
        <dbReference type="SAM" id="SignalP"/>
    </source>
</evidence>
<protein>
    <submittedName>
        <fullName evidence="2">Uncharacterized protein</fullName>
    </submittedName>
</protein>
<dbReference type="HOGENOM" id="CLU_1056684_0_0_10"/>
<keyword evidence="1" id="KW-0732">Signal</keyword>
<gene>
    <name evidence="2" type="ordered locus">Fluta_0609</name>
</gene>
<reference evidence="2 3" key="1">
    <citation type="journal article" date="2011" name="Stand. Genomic Sci.">
        <title>Complete genome sequence of the gliding freshwater bacterium Fluviicola taffensis type strain (RW262).</title>
        <authorList>
            <person name="Woyke T."/>
            <person name="Chertkov O."/>
            <person name="Lapidus A."/>
            <person name="Nolan M."/>
            <person name="Lucas S."/>
            <person name="Del Rio T.G."/>
            <person name="Tice H."/>
            <person name="Cheng J.F."/>
            <person name="Tapia R."/>
            <person name="Han C."/>
            <person name="Goodwin L."/>
            <person name="Pitluck S."/>
            <person name="Liolios K."/>
            <person name="Pagani I."/>
            <person name="Ivanova N."/>
            <person name="Huntemann M."/>
            <person name="Mavromatis K."/>
            <person name="Mikhailova N."/>
            <person name="Pati A."/>
            <person name="Chen A."/>
            <person name="Palaniappan K."/>
            <person name="Land M."/>
            <person name="Hauser L."/>
            <person name="Brambilla E.M."/>
            <person name="Rohde M."/>
            <person name="Mwirichia R."/>
            <person name="Sikorski J."/>
            <person name="Tindall B.J."/>
            <person name="Goker M."/>
            <person name="Bristow J."/>
            <person name="Eisen J.A."/>
            <person name="Markowitz V."/>
            <person name="Hugenholtz P."/>
            <person name="Klenk H.P."/>
            <person name="Kyrpides N.C."/>
        </authorList>
    </citation>
    <scope>NUCLEOTIDE SEQUENCE [LARGE SCALE GENOMIC DNA]</scope>
    <source>
        <strain evidence="3">DSM 16823 / RW262 / RW262</strain>
    </source>
</reference>
<dbReference type="Proteomes" id="UP000007463">
    <property type="component" value="Chromosome"/>
</dbReference>
<dbReference type="AlphaFoldDB" id="F2IGK7"/>
<evidence type="ECO:0000313" key="2">
    <source>
        <dbReference type="EMBL" id="AEA42613.1"/>
    </source>
</evidence>
<feature type="chain" id="PRO_5003278566" evidence="1">
    <location>
        <begin position="21"/>
        <end position="263"/>
    </location>
</feature>
<sequence length="263" mass="30215" precursor="true">MKLFILLIAFSFCFASSVYSKDKTVLVEWKFNGIASGFDHLNRLKVFIDGIDQPISEEVLQSNLGKYELKISKGIHKIQLINEAFYNGKWQDHTFKNEFSMDAICEFELNADEVGKVRVVFDLDGKPTLLTQFDKKGQLIQPKLIGFKGKHVPLIIDWKFINIESGYDHLSRICIYVDDVKFATSIESLESVGGVFEVMIPKGEHYIRIVSECKGKSGWQEHTIVNDYSTDALLDQKIKVLKAQKLKWIIDLNNEQTVIDWEK</sequence>
<dbReference type="RefSeq" id="WP_013685385.1">
    <property type="nucleotide sequence ID" value="NC_015321.1"/>
</dbReference>
<accession>F2IGK7</accession>
<feature type="signal peptide" evidence="1">
    <location>
        <begin position="1"/>
        <end position="20"/>
    </location>
</feature>
<dbReference type="OrthoDB" id="1494243at2"/>